<comment type="caution">
    <text evidence="2">The sequence shown here is derived from an EMBL/GenBank/DDBJ whole genome shotgun (WGS) entry which is preliminary data.</text>
</comment>
<evidence type="ECO:0000313" key="2">
    <source>
        <dbReference type="EMBL" id="PGO60101.1"/>
    </source>
</evidence>
<accession>A0A9X7C5K1</accession>
<proteinExistence type="predicted"/>
<evidence type="ECO:0000313" key="3">
    <source>
        <dbReference type="Proteomes" id="UP000223834"/>
    </source>
</evidence>
<feature type="transmembrane region" description="Helical" evidence="1">
    <location>
        <begin position="167"/>
        <end position="188"/>
    </location>
</feature>
<protein>
    <recommendedName>
        <fullName evidence="4">CPBP family intramembrane metalloprotease</fullName>
    </recommendedName>
</protein>
<feature type="transmembrane region" description="Helical" evidence="1">
    <location>
        <begin position="48"/>
        <end position="71"/>
    </location>
</feature>
<organism evidence="2 3">
    <name type="scientific">Bacillus cereus</name>
    <dbReference type="NCBI Taxonomy" id="1396"/>
    <lineage>
        <taxon>Bacteria</taxon>
        <taxon>Bacillati</taxon>
        <taxon>Bacillota</taxon>
        <taxon>Bacilli</taxon>
        <taxon>Bacillales</taxon>
        <taxon>Bacillaceae</taxon>
        <taxon>Bacillus</taxon>
        <taxon>Bacillus cereus group</taxon>
    </lineage>
</organism>
<evidence type="ECO:0008006" key="4">
    <source>
        <dbReference type="Google" id="ProtNLM"/>
    </source>
</evidence>
<dbReference type="AlphaFoldDB" id="A0A9X7C5K1"/>
<evidence type="ECO:0000256" key="1">
    <source>
        <dbReference type="SAM" id="Phobius"/>
    </source>
</evidence>
<keyword evidence="1" id="KW-0812">Transmembrane</keyword>
<keyword evidence="1" id="KW-1133">Transmembrane helix</keyword>
<feature type="non-terminal residue" evidence="2">
    <location>
        <position position="204"/>
    </location>
</feature>
<feature type="transmembrane region" description="Helical" evidence="1">
    <location>
        <begin position="17"/>
        <end position="36"/>
    </location>
</feature>
<feature type="transmembrane region" description="Helical" evidence="1">
    <location>
        <begin position="129"/>
        <end position="155"/>
    </location>
</feature>
<feature type="transmembrane region" description="Helical" evidence="1">
    <location>
        <begin position="83"/>
        <end position="105"/>
    </location>
</feature>
<gene>
    <name evidence="2" type="ORF">CN980_30315</name>
</gene>
<name>A0A9X7C5K1_BACCE</name>
<dbReference type="EMBL" id="NUIQ01000363">
    <property type="protein sequence ID" value="PGO60101.1"/>
    <property type="molecule type" value="Genomic_DNA"/>
</dbReference>
<sequence length="204" mass="23346">MQDIDTYLQGLVQSKRLFSLIMLVCTSIAMVYIPYGAILNSLLRDVPIVMKAIIKALVYTVPIIACFRYVFKDVKEQIFKKVLWTQHLLCIVFACILVFFVNSWANFLEGLMPINPVENIMDKNSQQDMILSIPGLLIQLFGENIMFISFLLFWYKCMTYTRIKSKGIVIVSIILAGITFGMMHLTAYQFNFLQCILIIGITAS</sequence>
<keyword evidence="1" id="KW-0472">Membrane</keyword>
<dbReference type="Proteomes" id="UP000223834">
    <property type="component" value="Unassembled WGS sequence"/>
</dbReference>
<reference evidence="2 3" key="1">
    <citation type="submission" date="2017-09" db="EMBL/GenBank/DDBJ databases">
        <title>Large-scale bioinformatics analysis of Bacillus genomes uncovers conserved roles of natural products in bacterial physiology.</title>
        <authorList>
            <consortium name="Agbiome Team Llc"/>
            <person name="Bleich R.M."/>
            <person name="Grubbs K.J."/>
            <person name="Santa Maria K.C."/>
            <person name="Allen S.E."/>
            <person name="Farag S."/>
            <person name="Shank E.A."/>
            <person name="Bowers A."/>
        </authorList>
    </citation>
    <scope>NUCLEOTIDE SEQUENCE [LARGE SCALE GENOMIC DNA]</scope>
    <source>
        <strain evidence="2 3">AFS049141</strain>
    </source>
</reference>